<evidence type="ECO:0000313" key="4">
    <source>
        <dbReference type="EMBL" id="OFI48191.1"/>
    </source>
</evidence>
<dbReference type="GO" id="GO:0016616">
    <property type="term" value="F:oxidoreductase activity, acting on the CH-OH group of donors, NAD or NADP as acceptor"/>
    <property type="evidence" value="ECO:0007669"/>
    <property type="project" value="TreeGrafter"/>
</dbReference>
<protein>
    <recommendedName>
        <fullName evidence="6">3-oxoacyl-ACP reductase</fullName>
    </recommendedName>
</protein>
<evidence type="ECO:0000256" key="3">
    <source>
        <dbReference type="RuleBase" id="RU000363"/>
    </source>
</evidence>
<dbReference type="STRING" id="1859473.BG261_07875"/>
<dbReference type="OrthoDB" id="5786478at2"/>
<reference evidence="5" key="1">
    <citation type="submission" date="2016-09" db="EMBL/GenBank/DDBJ databases">
        <title>Draft genome sequence of a novel species of the family Streptococcaceae isolated from flowers.</title>
        <authorList>
            <person name="Chuah L.-O."/>
            <person name="Yap K.-P."/>
            <person name="Thong K.L."/>
            <person name="Liong M.T."/>
            <person name="Ahmad R."/>
            <person name="Rusul G."/>
        </authorList>
    </citation>
    <scope>NUCLEOTIDE SEQUENCE [LARGE SCALE GENOMIC DNA]</scope>
    <source>
        <strain evidence="5">DF1</strain>
    </source>
</reference>
<name>A0A1E8GIY1_9LACT</name>
<dbReference type="AlphaFoldDB" id="A0A1E8GIY1"/>
<evidence type="ECO:0000256" key="1">
    <source>
        <dbReference type="ARBA" id="ARBA00006484"/>
    </source>
</evidence>
<dbReference type="InterPro" id="IPR036291">
    <property type="entry name" value="NAD(P)-bd_dom_sf"/>
</dbReference>
<dbReference type="Proteomes" id="UP000178622">
    <property type="component" value="Unassembled WGS sequence"/>
</dbReference>
<comment type="caution">
    <text evidence="4">The sequence shown here is derived from an EMBL/GenBank/DDBJ whole genome shotgun (WGS) entry which is preliminary data.</text>
</comment>
<dbReference type="PANTHER" id="PTHR42760">
    <property type="entry name" value="SHORT-CHAIN DEHYDROGENASES/REDUCTASES FAMILY MEMBER"/>
    <property type="match status" value="1"/>
</dbReference>
<evidence type="ECO:0000313" key="5">
    <source>
        <dbReference type="Proteomes" id="UP000178622"/>
    </source>
</evidence>
<dbReference type="SUPFAM" id="SSF51735">
    <property type="entry name" value="NAD(P)-binding Rossmann-fold domains"/>
    <property type="match status" value="1"/>
</dbReference>
<dbReference type="PANTHER" id="PTHR42760:SF133">
    <property type="entry name" value="3-OXOACYL-[ACYL-CARRIER-PROTEIN] REDUCTASE"/>
    <property type="match status" value="1"/>
</dbReference>
<gene>
    <name evidence="4" type="ORF">BG261_07875</name>
</gene>
<organism evidence="4 5">
    <name type="scientific">Floricoccus tropicus</name>
    <dbReference type="NCBI Taxonomy" id="1859473"/>
    <lineage>
        <taxon>Bacteria</taxon>
        <taxon>Bacillati</taxon>
        <taxon>Bacillota</taxon>
        <taxon>Bacilli</taxon>
        <taxon>Lactobacillales</taxon>
        <taxon>Streptococcaceae</taxon>
        <taxon>Floricoccus</taxon>
    </lineage>
</organism>
<evidence type="ECO:0008006" key="6">
    <source>
        <dbReference type="Google" id="ProtNLM"/>
    </source>
</evidence>
<sequence>MTSHVVLISGGTRGIGKSLVDLYLAQGHKVATFGQSVDNVNSLRKLHPNDDNLLLEKVDINNPKDVEDFVDQVVDKFSYIDVLYLNAGIYADSNFLKMKKEQWDKVIETNLKSIFTLSQKVFKKMAETDGEKRIYLMTSLAGLSGSFGQVNYSASKAGMIGFAKALALEGKKFNISVNAISPAALTDMTRPIIEKVEAKCELENKPFPDYWKIGTSDELAKTLIRLDANLQGMTGRIFGINGENIVLYEEPKCEKFDI</sequence>
<dbReference type="InterPro" id="IPR020904">
    <property type="entry name" value="Sc_DH/Rdtase_CS"/>
</dbReference>
<comment type="similarity">
    <text evidence="1 3">Belongs to the short-chain dehydrogenases/reductases (SDR) family.</text>
</comment>
<accession>A0A1E8GIY1</accession>
<dbReference type="Gene3D" id="3.40.50.720">
    <property type="entry name" value="NAD(P)-binding Rossmann-like Domain"/>
    <property type="match status" value="1"/>
</dbReference>
<dbReference type="EMBL" id="MKIR01000026">
    <property type="protein sequence ID" value="OFI48191.1"/>
    <property type="molecule type" value="Genomic_DNA"/>
</dbReference>
<dbReference type="Pfam" id="PF00106">
    <property type="entry name" value="adh_short"/>
    <property type="match status" value="1"/>
</dbReference>
<dbReference type="PROSITE" id="PS00061">
    <property type="entry name" value="ADH_SHORT"/>
    <property type="match status" value="1"/>
</dbReference>
<dbReference type="PRINTS" id="PR00080">
    <property type="entry name" value="SDRFAMILY"/>
</dbReference>
<keyword evidence="2" id="KW-0560">Oxidoreductase</keyword>
<keyword evidence="5" id="KW-1185">Reference proteome</keyword>
<dbReference type="PRINTS" id="PR00081">
    <property type="entry name" value="GDHRDH"/>
</dbReference>
<dbReference type="RefSeq" id="WP_070793200.1">
    <property type="nucleotide sequence ID" value="NZ_MKIR01000026.1"/>
</dbReference>
<dbReference type="InterPro" id="IPR002347">
    <property type="entry name" value="SDR_fam"/>
</dbReference>
<proteinExistence type="inferred from homology"/>
<evidence type="ECO:0000256" key="2">
    <source>
        <dbReference type="ARBA" id="ARBA00023002"/>
    </source>
</evidence>